<proteinExistence type="predicted"/>
<dbReference type="EMBL" id="JAYMRU010000012">
    <property type="protein sequence ID" value="MEM5401895.1"/>
    <property type="molecule type" value="Genomic_DNA"/>
</dbReference>
<evidence type="ECO:0000313" key="1">
    <source>
        <dbReference type="EMBL" id="MEM5401895.1"/>
    </source>
</evidence>
<name>A0ACC6RM32_9BURK</name>
<keyword evidence="2" id="KW-1185">Reference proteome</keyword>
<evidence type="ECO:0000313" key="2">
    <source>
        <dbReference type="Proteomes" id="UP001392318"/>
    </source>
</evidence>
<accession>A0ACC6RM32</accession>
<gene>
    <name evidence="1" type="ORF">VSR83_17640</name>
</gene>
<protein>
    <submittedName>
        <fullName evidence="1">Uncharacterized protein</fullName>
    </submittedName>
</protein>
<comment type="caution">
    <text evidence="1">The sequence shown here is derived from an EMBL/GenBank/DDBJ whole genome shotgun (WGS) entry which is preliminary data.</text>
</comment>
<dbReference type="Proteomes" id="UP001392318">
    <property type="component" value="Unassembled WGS sequence"/>
</dbReference>
<organism evidence="1 2">
    <name type="scientific">Paraburkholderia unamae</name>
    <dbReference type="NCBI Taxonomy" id="219649"/>
    <lineage>
        <taxon>Bacteria</taxon>
        <taxon>Pseudomonadati</taxon>
        <taxon>Pseudomonadota</taxon>
        <taxon>Betaproteobacteria</taxon>
        <taxon>Burkholderiales</taxon>
        <taxon>Burkholderiaceae</taxon>
        <taxon>Paraburkholderia</taxon>
    </lineage>
</organism>
<sequence>MSAIKCLKLITPPLITIGARKLLSPEKKKVLFDGDDAMFKRLTASSRLYFEYGCGESTIWVAQNTNAKIHSIDTSKEWIDFVETRIDRKDATIEWVDCGELGQWGAPINYQKRQNFLRYANAPWTNHQNPDIVLIDGRFRVLCFLITLKLSNEGTKIIFDDYTNRPHYHIVEDFISRADTFGRQCLFIVPSKKNIDTNLIDRMIDKFEYVLS</sequence>
<reference evidence="1" key="1">
    <citation type="submission" date="2024-01" db="EMBL/GenBank/DDBJ databases">
        <title>The diversity of rhizobia nodulating Mimosa spp. in eleven states of Brazil covering several biomes is determined by host plant, location, and edaphic factors.</title>
        <authorList>
            <person name="Rouws L."/>
            <person name="Barauna A."/>
            <person name="Beukes C."/>
            <person name="De Faria S.M."/>
            <person name="Gross E."/>
            <person name="Dos Reis Junior F.B."/>
            <person name="Simon M."/>
            <person name="Maluk M."/>
            <person name="Odee D.W."/>
            <person name="Kenicer G."/>
            <person name="Young J.P.W."/>
            <person name="Reis V.M."/>
            <person name="Zilli J."/>
            <person name="James E.K."/>
        </authorList>
    </citation>
    <scope>NUCLEOTIDE SEQUENCE</scope>
    <source>
        <strain evidence="1">JPY452</strain>
    </source>
</reference>